<evidence type="ECO:0000313" key="10">
    <source>
        <dbReference type="EMBL" id="KAJ4843255.1"/>
    </source>
</evidence>
<keyword evidence="11" id="KW-1185">Reference proteome</keyword>
<dbReference type="EMBL" id="JAKUCV010002281">
    <property type="protein sequence ID" value="KAJ4843255.1"/>
    <property type="molecule type" value="Genomic_DNA"/>
</dbReference>
<evidence type="ECO:0000256" key="1">
    <source>
        <dbReference type="ARBA" id="ARBA00005032"/>
    </source>
</evidence>
<organism evidence="10 11">
    <name type="scientific">Turnera subulata</name>
    <dbReference type="NCBI Taxonomy" id="218843"/>
    <lineage>
        <taxon>Eukaryota</taxon>
        <taxon>Viridiplantae</taxon>
        <taxon>Streptophyta</taxon>
        <taxon>Embryophyta</taxon>
        <taxon>Tracheophyta</taxon>
        <taxon>Spermatophyta</taxon>
        <taxon>Magnoliopsida</taxon>
        <taxon>eudicotyledons</taxon>
        <taxon>Gunneridae</taxon>
        <taxon>Pentapetalae</taxon>
        <taxon>rosids</taxon>
        <taxon>fabids</taxon>
        <taxon>Malpighiales</taxon>
        <taxon>Passifloraceae</taxon>
        <taxon>Turnera</taxon>
    </lineage>
</organism>
<keyword evidence="4 8" id="KW-0833">Ubl conjugation pathway</keyword>
<comment type="similarity">
    <text evidence="8">Belongs to the ubiquitin-conjugating enzyme family.</text>
</comment>
<dbReference type="Pfam" id="PF00179">
    <property type="entry name" value="UQ_con"/>
    <property type="match status" value="1"/>
</dbReference>
<feature type="domain" description="UBC core" evidence="9">
    <location>
        <begin position="21"/>
        <end position="166"/>
    </location>
</feature>
<evidence type="ECO:0000256" key="6">
    <source>
        <dbReference type="ARBA" id="ARBA00058311"/>
    </source>
</evidence>
<evidence type="ECO:0000256" key="4">
    <source>
        <dbReference type="ARBA" id="ARBA00022786"/>
    </source>
</evidence>
<dbReference type="InterPro" id="IPR050113">
    <property type="entry name" value="Ub_conjugating_enzyme"/>
</dbReference>
<keyword evidence="5 8" id="KW-0067">ATP-binding</keyword>
<evidence type="ECO:0000256" key="8">
    <source>
        <dbReference type="RuleBase" id="RU362109"/>
    </source>
</evidence>
<dbReference type="Proteomes" id="UP001141552">
    <property type="component" value="Unassembled WGS sequence"/>
</dbReference>
<comment type="caution">
    <text evidence="10">The sequence shown here is derived from an EMBL/GenBank/DDBJ whole genome shotgun (WGS) entry which is preliminary data.</text>
</comment>
<gene>
    <name evidence="10" type="primary">RCE1_4</name>
    <name evidence="10" type="ORF">Tsubulata_048782</name>
</gene>
<dbReference type="SMART" id="SM00212">
    <property type="entry name" value="UBCc"/>
    <property type="match status" value="1"/>
</dbReference>
<comment type="pathway">
    <text evidence="1">Protein modification; protein neddylation.</text>
</comment>
<dbReference type="SUPFAM" id="SSF54495">
    <property type="entry name" value="UBC-like"/>
    <property type="match status" value="1"/>
</dbReference>
<dbReference type="GO" id="GO:0008233">
    <property type="term" value="F:peptidase activity"/>
    <property type="evidence" value="ECO:0007669"/>
    <property type="project" value="UniProtKB-KW"/>
</dbReference>
<dbReference type="AlphaFoldDB" id="A0A9Q0JJR1"/>
<dbReference type="CDD" id="cd23794">
    <property type="entry name" value="UBCc_UBE2F_UBE2M"/>
    <property type="match status" value="1"/>
</dbReference>
<keyword evidence="3 8" id="KW-0547">Nucleotide-binding</keyword>
<evidence type="ECO:0000256" key="2">
    <source>
        <dbReference type="ARBA" id="ARBA00022679"/>
    </source>
</evidence>
<comment type="function">
    <text evidence="6">Accepts the ubiquitin-like protein NEDD8/RUB1 from the ECR1-AXR1 E1 complex and catalyzes its covalent attachment to other proteins.</text>
</comment>
<dbReference type="Gene3D" id="3.10.110.10">
    <property type="entry name" value="Ubiquitin Conjugating Enzyme"/>
    <property type="match status" value="1"/>
</dbReference>
<dbReference type="GO" id="GO:0019788">
    <property type="term" value="F:NEDD8 transferase activity"/>
    <property type="evidence" value="ECO:0007669"/>
    <property type="project" value="UniProtKB-ARBA"/>
</dbReference>
<evidence type="ECO:0000259" key="9">
    <source>
        <dbReference type="PROSITE" id="PS50127"/>
    </source>
</evidence>
<dbReference type="PROSITE" id="PS00183">
    <property type="entry name" value="UBC_1"/>
    <property type="match status" value="1"/>
</dbReference>
<accession>A0A9Q0JJR1</accession>
<name>A0A9Q0JJR1_9ROSI</name>
<keyword evidence="10" id="KW-0645">Protease</keyword>
<evidence type="ECO:0000256" key="3">
    <source>
        <dbReference type="ARBA" id="ARBA00022741"/>
    </source>
</evidence>
<dbReference type="InterPro" id="IPR000608">
    <property type="entry name" value="UBC"/>
</dbReference>
<sequence>MISLFKVKQKQKAPLGKKETPGLLRLQTDIRDLKLDSSYKVDFPNGKDDLMNFEVTIKPDEGYYIGGKFVFSFEIPSIYPHEAPKVVSKTKVYHPNIDLEGKVCLNILREDWKPVLNISTVIYGLVYLFMHPNPEDPLNSDAAGVMKDSPETFKSIVNKSISVGCYIGKVYFPPCE</sequence>
<dbReference type="OrthoDB" id="10249039at2759"/>
<protein>
    <submittedName>
        <fullName evidence="10">CAAX prenyl protease</fullName>
    </submittedName>
</protein>
<dbReference type="GO" id="GO:0005524">
    <property type="term" value="F:ATP binding"/>
    <property type="evidence" value="ECO:0007669"/>
    <property type="project" value="UniProtKB-UniRule"/>
</dbReference>
<keyword evidence="10" id="KW-0378">Hydrolase</keyword>
<dbReference type="InterPro" id="IPR016135">
    <property type="entry name" value="UBQ-conjugating_enzyme/RWD"/>
</dbReference>
<evidence type="ECO:0000313" key="11">
    <source>
        <dbReference type="Proteomes" id="UP001141552"/>
    </source>
</evidence>
<evidence type="ECO:0000256" key="5">
    <source>
        <dbReference type="ARBA" id="ARBA00022840"/>
    </source>
</evidence>
<dbReference type="PROSITE" id="PS50127">
    <property type="entry name" value="UBC_2"/>
    <property type="match status" value="1"/>
</dbReference>
<reference evidence="10" key="2">
    <citation type="journal article" date="2023" name="Plants (Basel)">
        <title>Annotation of the Turnera subulata (Passifloraceae) Draft Genome Reveals the S-Locus Evolved after the Divergence of Turneroideae from Passifloroideae in a Stepwise Manner.</title>
        <authorList>
            <person name="Henning P.M."/>
            <person name="Roalson E.H."/>
            <person name="Mir W."/>
            <person name="McCubbin A.G."/>
            <person name="Shore J.S."/>
        </authorList>
    </citation>
    <scope>NUCLEOTIDE SEQUENCE</scope>
    <source>
        <strain evidence="10">F60SS</strain>
    </source>
</reference>
<dbReference type="InterPro" id="IPR023313">
    <property type="entry name" value="UBQ-conjugating_AS"/>
</dbReference>
<reference evidence="10" key="1">
    <citation type="submission" date="2022-02" db="EMBL/GenBank/DDBJ databases">
        <authorList>
            <person name="Henning P.M."/>
            <person name="McCubbin A.G."/>
            <person name="Shore J.S."/>
        </authorList>
    </citation>
    <scope>NUCLEOTIDE SEQUENCE</scope>
    <source>
        <strain evidence="10">F60SS</strain>
        <tissue evidence="10">Leaves</tissue>
    </source>
</reference>
<dbReference type="FunFam" id="3.10.110.10:FF:000005">
    <property type="entry name" value="NEDD8-conjugating enzyme Ubc12"/>
    <property type="match status" value="1"/>
</dbReference>
<feature type="active site" description="Glycyl thioester intermediate" evidence="7">
    <location>
        <position position="104"/>
    </location>
</feature>
<dbReference type="GO" id="GO:0006508">
    <property type="term" value="P:proteolysis"/>
    <property type="evidence" value="ECO:0007669"/>
    <property type="project" value="UniProtKB-KW"/>
</dbReference>
<dbReference type="PANTHER" id="PTHR24067">
    <property type="entry name" value="UBIQUITIN-CONJUGATING ENZYME E2"/>
    <property type="match status" value="1"/>
</dbReference>
<proteinExistence type="inferred from homology"/>
<keyword evidence="2" id="KW-0808">Transferase</keyword>
<evidence type="ECO:0000256" key="7">
    <source>
        <dbReference type="PROSITE-ProRule" id="PRU10133"/>
    </source>
</evidence>